<dbReference type="PANTHER" id="PTHR23268">
    <property type="entry name" value="T-CELL RECEPTOR BETA CHAIN"/>
    <property type="match status" value="1"/>
</dbReference>
<keyword evidence="3" id="KW-1064">Adaptive immunity</keyword>
<reference evidence="11" key="1">
    <citation type="submission" date="2023-09" db="UniProtKB">
        <authorList>
            <consortium name="Ensembl"/>
        </authorList>
    </citation>
    <scope>IDENTIFICATION</scope>
</reference>
<feature type="signal peptide" evidence="9">
    <location>
        <begin position="1"/>
        <end position="19"/>
    </location>
</feature>
<keyword evidence="6" id="KW-0393">Immunoglobulin domain</keyword>
<evidence type="ECO:0000256" key="5">
    <source>
        <dbReference type="ARBA" id="ARBA00023170"/>
    </source>
</evidence>
<keyword evidence="1 9" id="KW-0732">Signal</keyword>
<dbReference type="GO" id="GO:0002250">
    <property type="term" value="P:adaptive immune response"/>
    <property type="evidence" value="ECO:0007669"/>
    <property type="project" value="UniProtKB-KW"/>
</dbReference>
<keyword evidence="5" id="KW-0675">Receptor</keyword>
<keyword evidence="8" id="KW-1279">T cell receptor</keyword>
<dbReference type="SUPFAM" id="SSF48726">
    <property type="entry name" value="Immunoglobulin"/>
    <property type="match status" value="1"/>
</dbReference>
<dbReference type="PANTHER" id="PTHR23268:SF19">
    <property type="entry name" value="T CELL RECEPTOR BETA VARIABLE 6-2-RELATED"/>
    <property type="match status" value="1"/>
</dbReference>
<evidence type="ECO:0000256" key="8">
    <source>
        <dbReference type="ARBA" id="ARBA00043266"/>
    </source>
</evidence>
<evidence type="ECO:0000256" key="2">
    <source>
        <dbReference type="ARBA" id="ARBA00022859"/>
    </source>
</evidence>
<evidence type="ECO:0000259" key="10">
    <source>
        <dbReference type="Pfam" id="PF07686"/>
    </source>
</evidence>
<evidence type="ECO:0000313" key="11">
    <source>
        <dbReference type="Ensembl" id="ENSCCNP00000014708.1"/>
    </source>
</evidence>
<protein>
    <recommendedName>
        <fullName evidence="10">Immunoglobulin V-set domain-containing protein</fullName>
    </recommendedName>
</protein>
<keyword evidence="2" id="KW-0391">Immunity</keyword>
<dbReference type="Ensembl" id="ENSCCNT00000019262.1">
    <property type="protein sequence ID" value="ENSCCNP00000014708.1"/>
    <property type="gene ID" value="ENSCCNG00000015183.1"/>
</dbReference>
<evidence type="ECO:0000256" key="6">
    <source>
        <dbReference type="ARBA" id="ARBA00023319"/>
    </source>
</evidence>
<comment type="subunit">
    <text evidence="7">Alpha-beta TR is a heterodimer composed of an alpha and beta chain; disulfide-linked. The alpha-beta TR is associated with the transmembrane signaling CD3 coreceptor proteins to form the TR-CD3 (TcR or TCR). The assembly of alpha-beta TR heterodimers with CD3 occurs in the endoplasmic reticulum where a single alpha-beta TR heterodimer associates with one CD3D-CD3E heterodimer, one CD3G-CD3E heterodimer and one CD247 homodimer forming a stable octameric structure. CD3D-CD3E and CD3G-CD3E heterodimers preferentially associate with TR alpha and TR beta chains, respectively. The association of the CD247 homodimer is the last step of TcR assembly in the endoplasmic reticulum and is required for transport to the cell surface.</text>
</comment>
<evidence type="ECO:0000256" key="4">
    <source>
        <dbReference type="ARBA" id="ARBA00023157"/>
    </source>
</evidence>
<dbReference type="InterPro" id="IPR013783">
    <property type="entry name" value="Ig-like_fold"/>
</dbReference>
<dbReference type="InterPro" id="IPR013106">
    <property type="entry name" value="Ig_V-set"/>
</dbReference>
<evidence type="ECO:0000256" key="3">
    <source>
        <dbReference type="ARBA" id="ARBA00023130"/>
    </source>
</evidence>
<feature type="chain" id="PRO_5034128719" description="Immunoglobulin V-set domain-containing protein" evidence="9">
    <location>
        <begin position="20"/>
        <end position="118"/>
    </location>
</feature>
<dbReference type="Gene3D" id="2.60.40.10">
    <property type="entry name" value="Immunoglobulins"/>
    <property type="match status" value="1"/>
</dbReference>
<evidence type="ECO:0000256" key="9">
    <source>
        <dbReference type="SAM" id="SignalP"/>
    </source>
</evidence>
<dbReference type="GO" id="GO:0007166">
    <property type="term" value="P:cell surface receptor signaling pathway"/>
    <property type="evidence" value="ECO:0007669"/>
    <property type="project" value="TreeGrafter"/>
</dbReference>
<dbReference type="GO" id="GO:0042101">
    <property type="term" value="C:T cell receptor complex"/>
    <property type="evidence" value="ECO:0007669"/>
    <property type="project" value="UniProtKB-KW"/>
</dbReference>
<accession>A0A8C0WQK8</accession>
<dbReference type="InterPro" id="IPR036179">
    <property type="entry name" value="Ig-like_dom_sf"/>
</dbReference>
<dbReference type="AlphaFoldDB" id="A0A8C0WQK8"/>
<name>A0A8C0WQK8_CASCN</name>
<keyword evidence="4" id="KW-1015">Disulfide bond</keyword>
<proteinExistence type="predicted"/>
<dbReference type="Pfam" id="PF07686">
    <property type="entry name" value="V-set"/>
    <property type="match status" value="1"/>
</dbReference>
<dbReference type="InterPro" id="IPR050413">
    <property type="entry name" value="TCR_beta_variable"/>
</dbReference>
<evidence type="ECO:0000256" key="7">
    <source>
        <dbReference type="ARBA" id="ARBA00038651"/>
    </source>
</evidence>
<feature type="domain" description="Immunoglobulin V-set" evidence="10">
    <location>
        <begin position="25"/>
        <end position="110"/>
    </location>
</feature>
<evidence type="ECO:0000256" key="1">
    <source>
        <dbReference type="ARBA" id="ARBA00022729"/>
    </source>
</evidence>
<organism evidence="11">
    <name type="scientific">Castor canadensis</name>
    <name type="common">American beaver</name>
    <dbReference type="NCBI Taxonomy" id="51338"/>
    <lineage>
        <taxon>Eukaryota</taxon>
        <taxon>Metazoa</taxon>
        <taxon>Chordata</taxon>
        <taxon>Craniata</taxon>
        <taxon>Vertebrata</taxon>
        <taxon>Euteleostomi</taxon>
        <taxon>Mammalia</taxon>
        <taxon>Eutheria</taxon>
        <taxon>Euarchontoglires</taxon>
        <taxon>Glires</taxon>
        <taxon>Rodentia</taxon>
        <taxon>Castorimorpha</taxon>
        <taxon>Castoridae</taxon>
        <taxon>Castor</taxon>
    </lineage>
</organism>
<sequence length="118" mass="13241">MSLSFLYCVAFCLLWAVKSWVGITQTPKYQVLKTGQHVMVGCSQDMNHDYMYWYQQDPGHGLKLLFSSTGVGSTEKGEVSDGYSVTRLRTEDFPLTLELATLSQTSVYFYASSLSTVL</sequence>